<proteinExistence type="predicted"/>
<sequence>MGKRKESCTFVGVKKKKQNMRGMKRGIGMLLIAWLCVACRYEVSDRLMGKWQLQTVEAQGSIAQVDTVWYNFQSESLFMYQIYRPLSNDYFYTYGYKVQPEEHTLKLELTNYTILVKDFLPHTDWPNARRTFTVDYIDGRRLILHAGDTTYTFRRY</sequence>
<dbReference type="Proteomes" id="UP000219259">
    <property type="component" value="Unassembled WGS sequence"/>
</dbReference>
<name>A0A2A6E4P2_TANFO</name>
<evidence type="ECO:0000313" key="2">
    <source>
        <dbReference type="Proteomes" id="UP000219259"/>
    </source>
</evidence>
<dbReference type="AlphaFoldDB" id="A0A2A6E4P2"/>
<protein>
    <submittedName>
        <fullName evidence="1">Uncharacterized protein</fullName>
    </submittedName>
</protein>
<comment type="caution">
    <text evidence="1">The sequence shown here is derived from an EMBL/GenBank/DDBJ whole genome shotgun (WGS) entry which is preliminary data.</text>
</comment>
<reference evidence="1 2" key="1">
    <citation type="submission" date="2017-09" db="EMBL/GenBank/DDBJ databases">
        <title>Phase variable restriction modification systems are present in the genome sequences of periodontal pathogens Prevotella intermedia, Tannerella forsythia and Porphyromonas gingivalis.</title>
        <authorList>
            <person name="Haigh R.D."/>
            <person name="Crawford L."/>
            <person name="Ralph J."/>
            <person name="Wanford J."/>
            <person name="Vartoukian S.R."/>
            <person name="Hijazib K."/>
            <person name="Wade W."/>
            <person name="Oggioni M.R."/>
        </authorList>
    </citation>
    <scope>NUCLEOTIDE SEQUENCE [LARGE SCALE GENOMIC DNA]</scope>
    <source>
        <strain evidence="1 2">WW11663</strain>
    </source>
</reference>
<evidence type="ECO:0000313" key="1">
    <source>
        <dbReference type="EMBL" id="PDP42791.1"/>
    </source>
</evidence>
<dbReference type="EMBL" id="NSLJ01000037">
    <property type="protein sequence ID" value="PDP42791.1"/>
    <property type="molecule type" value="Genomic_DNA"/>
</dbReference>
<organism evidence="1 2">
    <name type="scientific">Tannerella forsythia</name>
    <name type="common">Bacteroides forsythus</name>
    <dbReference type="NCBI Taxonomy" id="28112"/>
    <lineage>
        <taxon>Bacteria</taxon>
        <taxon>Pseudomonadati</taxon>
        <taxon>Bacteroidota</taxon>
        <taxon>Bacteroidia</taxon>
        <taxon>Bacteroidales</taxon>
        <taxon>Tannerellaceae</taxon>
        <taxon>Tannerella</taxon>
    </lineage>
</organism>
<gene>
    <name evidence="1" type="ORF">CLI86_11555</name>
</gene>
<dbReference type="Gene3D" id="2.40.128.280">
    <property type="match status" value="1"/>
</dbReference>
<accession>A0A2A6E4P2</accession>